<dbReference type="Proteomes" id="UP001497516">
    <property type="component" value="Chromosome 4"/>
</dbReference>
<protein>
    <recommendedName>
        <fullName evidence="2">DC1 domain-containing protein</fullName>
    </recommendedName>
</protein>
<dbReference type="SUPFAM" id="SSF57889">
    <property type="entry name" value="Cysteine-rich domain"/>
    <property type="match status" value="3"/>
</dbReference>
<keyword evidence="1" id="KW-0677">Repeat</keyword>
<organism evidence="3 4">
    <name type="scientific">Linum trigynum</name>
    <dbReference type="NCBI Taxonomy" id="586398"/>
    <lineage>
        <taxon>Eukaryota</taxon>
        <taxon>Viridiplantae</taxon>
        <taxon>Streptophyta</taxon>
        <taxon>Embryophyta</taxon>
        <taxon>Tracheophyta</taxon>
        <taxon>Spermatophyta</taxon>
        <taxon>Magnoliopsida</taxon>
        <taxon>eudicotyledons</taxon>
        <taxon>Gunneridae</taxon>
        <taxon>Pentapetalae</taxon>
        <taxon>rosids</taxon>
        <taxon>fabids</taxon>
        <taxon>Malpighiales</taxon>
        <taxon>Linaceae</taxon>
        <taxon>Linum</taxon>
    </lineage>
</organism>
<evidence type="ECO:0000313" key="3">
    <source>
        <dbReference type="EMBL" id="CAL1379697.1"/>
    </source>
</evidence>
<dbReference type="PANTHER" id="PTHR32410">
    <property type="entry name" value="CYSTEINE/HISTIDINE-RICH C1 DOMAIN FAMILY PROTEIN"/>
    <property type="match status" value="1"/>
</dbReference>
<dbReference type="InterPro" id="IPR004146">
    <property type="entry name" value="DC1"/>
</dbReference>
<dbReference type="EMBL" id="OZ034817">
    <property type="protein sequence ID" value="CAL1379697.1"/>
    <property type="molecule type" value="Genomic_DNA"/>
</dbReference>
<dbReference type="InterPro" id="IPR046349">
    <property type="entry name" value="C1-like_sf"/>
</dbReference>
<dbReference type="InterPro" id="IPR053192">
    <property type="entry name" value="Vacuole_Formation_Reg"/>
</dbReference>
<accession>A0AAV2E1M8</accession>
<evidence type="ECO:0000259" key="2">
    <source>
        <dbReference type="Pfam" id="PF03107"/>
    </source>
</evidence>
<gene>
    <name evidence="3" type="ORF">LTRI10_LOCUS21201</name>
</gene>
<dbReference type="AlphaFoldDB" id="A0AAV2E1M8"/>
<name>A0AAV2E1M8_9ROSI</name>
<dbReference type="Pfam" id="PF03107">
    <property type="entry name" value="C1_2"/>
    <property type="match status" value="3"/>
</dbReference>
<keyword evidence="4" id="KW-1185">Reference proteome</keyword>
<reference evidence="3 4" key="1">
    <citation type="submission" date="2024-04" db="EMBL/GenBank/DDBJ databases">
        <authorList>
            <person name="Fracassetti M."/>
        </authorList>
    </citation>
    <scope>NUCLEOTIDE SEQUENCE [LARGE SCALE GENOMIC DNA]</scope>
</reference>
<sequence>MDAATEGSASSSLLGRLEIQQRQQMMRSRRPCVKHFSHSHPLRPVEVKEEEELICSGCELDLSGSAYRCRKSSSCCDDFYLHRSCFELPKVLQLPMDHVSGHQHPMLLLDTPPKEDDDDEYPKFVCNACGDYGTGFTYRCSSTSCQSFNLHVTCAFLPNTIKHVDHQHPLSLFSSSTSLDIKGISSSSSSSSIFTCDVCRKQVPQNCWIYYCSECDYGTDLACTTTTTTNNNTYSVLPAGGGGRIQ</sequence>
<proteinExistence type="predicted"/>
<dbReference type="PANTHER" id="PTHR32410:SF203">
    <property type="entry name" value="CYSTEINE_HISTIDINE-RICH C1 DOMAIN FAMILY PROTEIN"/>
    <property type="match status" value="1"/>
</dbReference>
<feature type="domain" description="DC1" evidence="2">
    <location>
        <begin position="101"/>
        <end position="155"/>
    </location>
</feature>
<evidence type="ECO:0000313" key="4">
    <source>
        <dbReference type="Proteomes" id="UP001497516"/>
    </source>
</evidence>
<feature type="domain" description="DC1" evidence="2">
    <location>
        <begin position="166"/>
        <end position="223"/>
    </location>
</feature>
<feature type="domain" description="DC1" evidence="2">
    <location>
        <begin position="36"/>
        <end position="85"/>
    </location>
</feature>
<evidence type="ECO:0000256" key="1">
    <source>
        <dbReference type="ARBA" id="ARBA00022737"/>
    </source>
</evidence>